<dbReference type="PROSITE" id="PS00167">
    <property type="entry name" value="TRP_SYNTHASE_ALPHA"/>
    <property type="match status" value="1"/>
</dbReference>
<keyword evidence="4 9" id="KW-0028">Amino-acid biosynthesis</keyword>
<evidence type="ECO:0000256" key="5">
    <source>
        <dbReference type="ARBA" id="ARBA00022822"/>
    </source>
</evidence>
<feature type="active site" description="Proton acceptor" evidence="9">
    <location>
        <position position="45"/>
    </location>
</feature>
<dbReference type="HAMAP" id="MF_00131">
    <property type="entry name" value="Trp_synth_alpha"/>
    <property type="match status" value="1"/>
</dbReference>
<organism evidence="12 14">
    <name type="scientific">Leptospira perolatii</name>
    <dbReference type="NCBI Taxonomy" id="2023191"/>
    <lineage>
        <taxon>Bacteria</taxon>
        <taxon>Pseudomonadati</taxon>
        <taxon>Spirochaetota</taxon>
        <taxon>Spirochaetia</taxon>
        <taxon>Leptospirales</taxon>
        <taxon>Leptospiraceae</taxon>
        <taxon>Leptospira</taxon>
    </lineage>
</organism>
<keyword evidence="6 9" id="KW-0057">Aromatic amino acid biosynthesis</keyword>
<feature type="active site" description="Proton acceptor" evidence="9">
    <location>
        <position position="56"/>
    </location>
</feature>
<evidence type="ECO:0000256" key="10">
    <source>
        <dbReference type="RuleBase" id="RU003662"/>
    </source>
</evidence>
<dbReference type="InterPro" id="IPR013785">
    <property type="entry name" value="Aldolase_TIM"/>
</dbReference>
<evidence type="ECO:0000256" key="3">
    <source>
        <dbReference type="ARBA" id="ARBA00011270"/>
    </source>
</evidence>
<evidence type="ECO:0000313" key="12">
    <source>
        <dbReference type="EMBL" id="PJZ72414.1"/>
    </source>
</evidence>
<evidence type="ECO:0000256" key="6">
    <source>
        <dbReference type="ARBA" id="ARBA00023141"/>
    </source>
</evidence>
<evidence type="ECO:0000256" key="7">
    <source>
        <dbReference type="ARBA" id="ARBA00023239"/>
    </source>
</evidence>
<evidence type="ECO:0000256" key="4">
    <source>
        <dbReference type="ARBA" id="ARBA00022605"/>
    </source>
</evidence>
<dbReference type="Proteomes" id="UP000231990">
    <property type="component" value="Unassembled WGS sequence"/>
</dbReference>
<dbReference type="Gene3D" id="3.20.20.70">
    <property type="entry name" value="Aldolase class I"/>
    <property type="match status" value="1"/>
</dbReference>
<comment type="pathway">
    <text evidence="2 9">Amino-acid biosynthesis; L-tryptophan biosynthesis; L-tryptophan from chorismate: step 5/5.</text>
</comment>
<evidence type="ECO:0000256" key="8">
    <source>
        <dbReference type="ARBA" id="ARBA00049047"/>
    </source>
</evidence>
<dbReference type="RefSeq" id="WP_100714257.1">
    <property type="nucleotide sequence ID" value="NZ_NPDY01000011.1"/>
</dbReference>
<proteinExistence type="inferred from homology"/>
<evidence type="ECO:0000256" key="2">
    <source>
        <dbReference type="ARBA" id="ARBA00004733"/>
    </source>
</evidence>
<comment type="catalytic activity">
    <reaction evidence="8 9">
        <text>(1S,2R)-1-C-(indol-3-yl)glycerol 3-phosphate + L-serine = D-glyceraldehyde 3-phosphate + L-tryptophan + H2O</text>
        <dbReference type="Rhea" id="RHEA:10532"/>
        <dbReference type="ChEBI" id="CHEBI:15377"/>
        <dbReference type="ChEBI" id="CHEBI:33384"/>
        <dbReference type="ChEBI" id="CHEBI:57912"/>
        <dbReference type="ChEBI" id="CHEBI:58866"/>
        <dbReference type="ChEBI" id="CHEBI:59776"/>
        <dbReference type="EC" id="4.2.1.20"/>
    </reaction>
</comment>
<reference evidence="13 14" key="1">
    <citation type="submission" date="2017-07" db="EMBL/GenBank/DDBJ databases">
        <title>Leptospira spp. isolated from tropical soils.</title>
        <authorList>
            <person name="Thibeaux R."/>
            <person name="Iraola G."/>
            <person name="Ferres I."/>
            <person name="Bierque E."/>
            <person name="Girault D."/>
            <person name="Soupe-Gilbert M.-E."/>
            <person name="Picardeau M."/>
            <person name="Goarant C."/>
        </authorList>
    </citation>
    <scope>NUCLEOTIDE SEQUENCE [LARGE SCALE GENOMIC DNA]</scope>
    <source>
        <strain evidence="12 14">FH1-B-B1</strain>
        <strain evidence="11 13">FH1-B-C1</strain>
    </source>
</reference>
<dbReference type="InterPro" id="IPR011060">
    <property type="entry name" value="RibuloseP-bd_barrel"/>
</dbReference>
<comment type="function">
    <text evidence="1 9">The alpha subunit is responsible for the aldol cleavage of indoleglycerol phosphate to indole and glyceraldehyde 3-phosphate.</text>
</comment>
<evidence type="ECO:0000256" key="9">
    <source>
        <dbReference type="HAMAP-Rule" id="MF_00131"/>
    </source>
</evidence>
<dbReference type="FunFam" id="3.20.20.70:FF:000037">
    <property type="entry name" value="Tryptophan synthase alpha chain"/>
    <property type="match status" value="1"/>
</dbReference>
<evidence type="ECO:0000256" key="1">
    <source>
        <dbReference type="ARBA" id="ARBA00003365"/>
    </source>
</evidence>
<keyword evidence="5 9" id="KW-0822">Tryptophan biosynthesis</keyword>
<dbReference type="GO" id="GO:0004834">
    <property type="term" value="F:tryptophan synthase activity"/>
    <property type="evidence" value="ECO:0007669"/>
    <property type="project" value="UniProtKB-UniRule"/>
</dbReference>
<dbReference type="CDD" id="cd04724">
    <property type="entry name" value="Tryptophan_synthase_alpha"/>
    <property type="match status" value="1"/>
</dbReference>
<comment type="subunit">
    <text evidence="3 9">Tetramer of two alpha and two beta chains.</text>
</comment>
<dbReference type="AlphaFoldDB" id="A0A2M9ZKC8"/>
<dbReference type="NCBIfam" id="TIGR00262">
    <property type="entry name" value="trpA"/>
    <property type="match status" value="1"/>
</dbReference>
<dbReference type="EMBL" id="NPDY01000011">
    <property type="protein sequence ID" value="PJZ69204.1"/>
    <property type="molecule type" value="Genomic_DNA"/>
</dbReference>
<accession>A0A2M9ZKC8</accession>
<dbReference type="Proteomes" id="UP000231962">
    <property type="component" value="Unassembled WGS sequence"/>
</dbReference>
<dbReference type="EC" id="4.2.1.20" evidence="9"/>
<dbReference type="PANTHER" id="PTHR43406:SF1">
    <property type="entry name" value="TRYPTOPHAN SYNTHASE ALPHA CHAIN, CHLOROPLASTIC"/>
    <property type="match status" value="1"/>
</dbReference>
<dbReference type="InterPro" id="IPR018204">
    <property type="entry name" value="Trp_synthase_alpha_AS"/>
</dbReference>
<evidence type="ECO:0000313" key="11">
    <source>
        <dbReference type="EMBL" id="PJZ69204.1"/>
    </source>
</evidence>
<dbReference type="Pfam" id="PF00290">
    <property type="entry name" value="Trp_syntA"/>
    <property type="match status" value="1"/>
</dbReference>
<dbReference type="InterPro" id="IPR002028">
    <property type="entry name" value="Trp_synthase_suA"/>
</dbReference>
<evidence type="ECO:0000313" key="14">
    <source>
        <dbReference type="Proteomes" id="UP000231990"/>
    </source>
</evidence>
<dbReference type="OrthoDB" id="9804578at2"/>
<dbReference type="SUPFAM" id="SSF51366">
    <property type="entry name" value="Ribulose-phoshate binding barrel"/>
    <property type="match status" value="1"/>
</dbReference>
<protein>
    <recommendedName>
        <fullName evidence="9">Tryptophan synthase alpha chain</fullName>
        <ecNumber evidence="9">4.2.1.20</ecNumber>
    </recommendedName>
</protein>
<dbReference type="UniPathway" id="UPA00035">
    <property type="reaction ID" value="UER00044"/>
</dbReference>
<sequence>MSAIGSAFSKDKSIFIPYISLGDPDYDSCVDWASALIEGGAGILELGIPFSDPVADGPVIQQAFKRALVHPFSMDKILDVTAKIHAKYPHIPLVYLTYFNPIFHYGFERFGERAKASGVQGLILPDLPYDTPETEGLTKELNRRGIDLIHLVTPATPAARMKGIRDFASGFIYYVTSYGVTGERTTLSDGLEKRIQTAQKLFSLPVCAGFGISTPEQAAEISSFADGIIIGSAVQRIIEQNGSEPEKCKVKLKEYALSVSRSLRGFEQQAG</sequence>
<gene>
    <name evidence="9" type="primary">trpA</name>
    <name evidence="11" type="ORF">CH360_11820</name>
    <name evidence="12" type="ORF">CH373_14800</name>
</gene>
<dbReference type="EMBL" id="NPDZ01000010">
    <property type="protein sequence ID" value="PJZ72414.1"/>
    <property type="molecule type" value="Genomic_DNA"/>
</dbReference>
<keyword evidence="13" id="KW-1185">Reference proteome</keyword>
<name>A0A2M9ZKC8_9LEPT</name>
<keyword evidence="7 9" id="KW-0456">Lyase</keyword>
<dbReference type="PANTHER" id="PTHR43406">
    <property type="entry name" value="TRYPTOPHAN SYNTHASE, ALPHA CHAIN"/>
    <property type="match status" value="1"/>
</dbReference>
<comment type="caution">
    <text evidence="12">The sequence shown here is derived from an EMBL/GenBank/DDBJ whole genome shotgun (WGS) entry which is preliminary data.</text>
</comment>
<evidence type="ECO:0000313" key="13">
    <source>
        <dbReference type="Proteomes" id="UP000231962"/>
    </source>
</evidence>
<comment type="similarity">
    <text evidence="9 10">Belongs to the TrpA family.</text>
</comment>
<dbReference type="GO" id="GO:0005829">
    <property type="term" value="C:cytosol"/>
    <property type="evidence" value="ECO:0007669"/>
    <property type="project" value="TreeGrafter"/>
</dbReference>